<sequence length="63" mass="7057">MRALTSGNVTRMRVALAAYDQKLARDEHLAPLIRHRLNARRQEIVDFLAATAGMSDQPDHEAS</sequence>
<comment type="caution">
    <text evidence="1">The sequence shown here is derived from an EMBL/GenBank/DDBJ whole genome shotgun (WGS) entry which is preliminary data.</text>
</comment>
<protein>
    <submittedName>
        <fullName evidence="1">Uncharacterized protein</fullName>
    </submittedName>
</protein>
<evidence type="ECO:0000313" key="2">
    <source>
        <dbReference type="Proteomes" id="UP000299290"/>
    </source>
</evidence>
<reference evidence="1 2" key="1">
    <citation type="journal article" date="2020" name="Int. J. Syst. Evol. Microbiol.">
        <title>Reclassification of Streptomyces castelarensis and Streptomyces sporoclivatus as later heterotypic synonyms of Streptomyces antimycoticus.</title>
        <authorList>
            <person name="Komaki H."/>
            <person name="Tamura T."/>
        </authorList>
    </citation>
    <scope>NUCLEOTIDE SEQUENCE [LARGE SCALE GENOMIC DNA]</scope>
    <source>
        <strain evidence="1 2">NBRC 12839</strain>
    </source>
</reference>
<dbReference type="EMBL" id="BJHV01000003">
    <property type="protein sequence ID" value="GDY49359.1"/>
    <property type="molecule type" value="Genomic_DNA"/>
</dbReference>
<dbReference type="Proteomes" id="UP000299290">
    <property type="component" value="Unassembled WGS sequence"/>
</dbReference>
<gene>
    <name evidence="1" type="ORF">SANT12839_102410</name>
</gene>
<proteinExistence type="predicted"/>
<accession>A0A4D4KU22</accession>
<evidence type="ECO:0000313" key="1">
    <source>
        <dbReference type="EMBL" id="GDY49359.1"/>
    </source>
</evidence>
<dbReference type="AlphaFoldDB" id="A0A4D4KU22"/>
<keyword evidence="2" id="KW-1185">Reference proteome</keyword>
<organism evidence="1 2">
    <name type="scientific">Streptomyces antimycoticus</name>
    <dbReference type="NCBI Taxonomy" id="68175"/>
    <lineage>
        <taxon>Bacteria</taxon>
        <taxon>Bacillati</taxon>
        <taxon>Actinomycetota</taxon>
        <taxon>Actinomycetes</taxon>
        <taxon>Kitasatosporales</taxon>
        <taxon>Streptomycetaceae</taxon>
        <taxon>Streptomyces</taxon>
        <taxon>Streptomyces violaceusniger group</taxon>
    </lineage>
</organism>
<name>A0A4D4KU22_9ACTN</name>